<sequence>ININEHNTFVPMWVSTVLLEAHRYGSAPRPSNQQLISSVEFSSGFAGVDKSYNHSLMHFWECIFDEARQSCFTRPSAYIEFMNLVSSSHVA</sequence>
<evidence type="ECO:0000313" key="1">
    <source>
        <dbReference type="EMBL" id="CEK57939.1"/>
    </source>
</evidence>
<feature type="non-terminal residue" evidence="1">
    <location>
        <position position="1"/>
    </location>
</feature>
<dbReference type="AlphaFoldDB" id="A0A0B6YNY4"/>
<gene>
    <name evidence="1" type="primary">ORF31524</name>
</gene>
<proteinExistence type="predicted"/>
<dbReference type="EMBL" id="HACG01011074">
    <property type="protein sequence ID" value="CEK57939.1"/>
    <property type="molecule type" value="Transcribed_RNA"/>
</dbReference>
<accession>A0A0B6YNY4</accession>
<organism evidence="1">
    <name type="scientific">Arion vulgaris</name>
    <dbReference type="NCBI Taxonomy" id="1028688"/>
    <lineage>
        <taxon>Eukaryota</taxon>
        <taxon>Metazoa</taxon>
        <taxon>Spiralia</taxon>
        <taxon>Lophotrochozoa</taxon>
        <taxon>Mollusca</taxon>
        <taxon>Gastropoda</taxon>
        <taxon>Heterobranchia</taxon>
        <taxon>Euthyneura</taxon>
        <taxon>Panpulmonata</taxon>
        <taxon>Eupulmonata</taxon>
        <taxon>Stylommatophora</taxon>
        <taxon>Helicina</taxon>
        <taxon>Arionoidea</taxon>
        <taxon>Arionidae</taxon>
        <taxon>Arion</taxon>
    </lineage>
</organism>
<name>A0A0B6YNY4_9EUPU</name>
<feature type="non-terminal residue" evidence="1">
    <location>
        <position position="91"/>
    </location>
</feature>
<reference evidence="1" key="1">
    <citation type="submission" date="2014-12" db="EMBL/GenBank/DDBJ databases">
        <title>Insight into the proteome of Arion vulgaris.</title>
        <authorList>
            <person name="Aradska J."/>
            <person name="Bulat T."/>
            <person name="Smidak R."/>
            <person name="Sarate P."/>
            <person name="Gangsoo J."/>
            <person name="Sialana F."/>
            <person name="Bilban M."/>
            <person name="Lubec G."/>
        </authorList>
    </citation>
    <scope>NUCLEOTIDE SEQUENCE</scope>
    <source>
        <tissue evidence="1">Skin</tissue>
    </source>
</reference>
<protein>
    <submittedName>
        <fullName evidence="1">Uncharacterized protein</fullName>
    </submittedName>
</protein>